<reference evidence="7 8" key="1">
    <citation type="journal article" date="2009" name="Genome Res.">
        <title>Comparative genomics of the fungal pathogens Candida dubliniensis and Candida albicans.</title>
        <authorList>
            <person name="Jackson A.P."/>
            <person name="Gamble J.A."/>
            <person name="Yeomans T."/>
            <person name="Moran G.P."/>
            <person name="Saunders D."/>
            <person name="Harris D."/>
            <person name="Aslett M."/>
            <person name="Barrell J.F."/>
            <person name="Butler G."/>
            <person name="Citiulo F."/>
            <person name="Coleman D.C."/>
            <person name="de Groot P.W.J."/>
            <person name="Goodwin T.J."/>
            <person name="Quail M.A."/>
            <person name="McQuillan J."/>
            <person name="Munro C.A."/>
            <person name="Pain A."/>
            <person name="Poulter R.T."/>
            <person name="Rajandream M.A."/>
            <person name="Renauld H."/>
            <person name="Spiering M.J."/>
            <person name="Tivey A."/>
            <person name="Gow N.A.R."/>
            <person name="Barrell B."/>
            <person name="Sullivan D.J."/>
            <person name="Berriman M."/>
        </authorList>
    </citation>
    <scope>NUCLEOTIDE SEQUENCE [LARGE SCALE GENOMIC DNA]</scope>
    <source>
        <strain evidence="8">CD36 / ATCC MYA-646 / CBS 7987 / NCPF 3949 / NRRL Y-17841</strain>
    </source>
</reference>
<organism evidence="7 8">
    <name type="scientific">Candida dubliniensis (strain CD36 / ATCC MYA-646 / CBS 7987 / NCPF 3949 / NRRL Y-17841)</name>
    <name type="common">Yeast</name>
    <dbReference type="NCBI Taxonomy" id="573826"/>
    <lineage>
        <taxon>Eukaryota</taxon>
        <taxon>Fungi</taxon>
        <taxon>Dikarya</taxon>
        <taxon>Ascomycota</taxon>
        <taxon>Saccharomycotina</taxon>
        <taxon>Pichiomycetes</taxon>
        <taxon>Debaryomycetaceae</taxon>
        <taxon>Candida/Lodderomyces clade</taxon>
        <taxon>Candida</taxon>
    </lineage>
</organism>
<evidence type="ECO:0000256" key="1">
    <source>
        <dbReference type="ARBA" id="ARBA00004123"/>
    </source>
</evidence>
<evidence type="ECO:0000256" key="4">
    <source>
        <dbReference type="RuleBase" id="RU364147"/>
    </source>
</evidence>
<comment type="similarity">
    <text evidence="2 4">Belongs to the Mediator complex subunit 11 family.</text>
</comment>
<keyword evidence="3 4" id="KW-0539">Nucleus</keyword>
<feature type="region of interest" description="Disordered" evidence="5">
    <location>
        <begin position="126"/>
        <end position="174"/>
    </location>
</feature>
<dbReference type="GeneID" id="8049300"/>
<dbReference type="eggNOG" id="ENOG502S3YW">
    <property type="taxonomic scope" value="Eukaryota"/>
</dbReference>
<dbReference type="HOGENOM" id="CLU_121031_0_0_1"/>
<comment type="subcellular location">
    <subcellularLocation>
        <location evidence="1 4">Nucleus</location>
    </subcellularLocation>
</comment>
<dbReference type="RefSeq" id="XP_002421333.1">
    <property type="nucleotide sequence ID" value="XM_002421288.1"/>
</dbReference>
<evidence type="ECO:0000313" key="6">
    <source>
        <dbReference type="CGD" id="CAL0000166019"/>
    </source>
</evidence>
<dbReference type="EMBL" id="FM992694">
    <property type="protein sequence ID" value="CAX40667.1"/>
    <property type="molecule type" value="Genomic_DNA"/>
</dbReference>
<comment type="subunit">
    <text evidence="4">Component of the Mediator complex.</text>
</comment>
<dbReference type="Proteomes" id="UP000002605">
    <property type="component" value="Chromosome 7"/>
</dbReference>
<dbReference type="Gene3D" id="1.10.287.3490">
    <property type="match status" value="1"/>
</dbReference>
<evidence type="ECO:0000313" key="7">
    <source>
        <dbReference type="EMBL" id="CAX40667.1"/>
    </source>
</evidence>
<dbReference type="AlphaFoldDB" id="B9WK16"/>
<dbReference type="InterPro" id="IPR019404">
    <property type="entry name" value="Mediator_Med11"/>
</dbReference>
<gene>
    <name evidence="4" type="primary">MED11</name>
    <name evidence="6" type="ordered locus">Cd36_71130</name>
    <name evidence="7" type="ORF">CD36_71130</name>
</gene>
<accession>B9WK16</accession>
<evidence type="ECO:0000256" key="2">
    <source>
        <dbReference type="ARBA" id="ARBA00008186"/>
    </source>
</evidence>
<keyword evidence="4" id="KW-0804">Transcription</keyword>
<dbReference type="OrthoDB" id="5418434at2759"/>
<dbReference type="GO" id="GO:0006357">
    <property type="term" value="P:regulation of transcription by RNA polymerase II"/>
    <property type="evidence" value="ECO:0007669"/>
    <property type="project" value="InterPro"/>
</dbReference>
<keyword evidence="8" id="KW-1185">Reference proteome</keyword>
<protein>
    <recommendedName>
        <fullName evidence="4">Mediator of RNA polymerase II transcription subunit 11</fullName>
    </recommendedName>
    <alternativeName>
        <fullName evidence="4">Mediator complex subunit 11</fullName>
    </alternativeName>
</protein>
<dbReference type="GO" id="GO:0016592">
    <property type="term" value="C:mediator complex"/>
    <property type="evidence" value="ECO:0007669"/>
    <property type="project" value="InterPro"/>
</dbReference>
<dbReference type="CGD" id="CAL0000166019">
    <property type="gene designation" value="Cd36_71130"/>
</dbReference>
<dbReference type="GO" id="GO:0003712">
    <property type="term" value="F:transcription coregulator activity"/>
    <property type="evidence" value="ECO:0007669"/>
    <property type="project" value="InterPro"/>
</dbReference>
<name>B9WK16_CANDC</name>
<proteinExistence type="inferred from homology"/>
<evidence type="ECO:0000313" key="8">
    <source>
        <dbReference type="Proteomes" id="UP000002605"/>
    </source>
</evidence>
<dbReference type="Pfam" id="PF10280">
    <property type="entry name" value="Med11"/>
    <property type="match status" value="1"/>
</dbReference>
<evidence type="ECO:0000256" key="3">
    <source>
        <dbReference type="ARBA" id="ARBA00023242"/>
    </source>
</evidence>
<keyword evidence="4" id="KW-0010">Activator</keyword>
<dbReference type="KEGG" id="cdu:CD36_71130"/>
<comment type="function">
    <text evidence="4">Component of the Mediator complex, a coactivator involved in the regulated transcription of nearly all RNA polymerase II-dependent genes. Mediator functions as a bridge to convey information from gene-specific regulatory proteins to the basal RNA polymerase II transcription machinery. Mediator is recruited to promoters by direct interactions with regulatory proteins and serves as a scaffold for the assembly of a functional pre-initiation complex with RNA polymerase II and the general transcription factors.</text>
</comment>
<keyword evidence="4" id="KW-0805">Transcription regulation</keyword>
<sequence length="174" mass="20021">MSSLNNEKAENFIQERLDSLHEIDCKVVTLLDQFSSIFQSFYTKDKEEFSQQTSDIYSTLSKVAIDLRKEIKIMDDNIGAYDKNDDNVMILPISNVDQKNTKLGRKRLNLELAELKRLISDAKEVENIENDDNDNNEIQPESDGNQIPQGNENENENENDQNNNVANDDTEMKD</sequence>
<evidence type="ECO:0000256" key="5">
    <source>
        <dbReference type="SAM" id="MobiDB-lite"/>
    </source>
</evidence>
<dbReference type="VEuPathDB" id="FungiDB:CD36_71130"/>